<dbReference type="FunFam" id="3.40.50.2300:FF:000039">
    <property type="entry name" value="RNA polymerase II subunit A C-terminal domain phosphatase"/>
    <property type="match status" value="1"/>
</dbReference>
<comment type="subcellular location">
    <subcellularLocation>
        <location evidence="1 9">Nucleus</location>
    </subcellularLocation>
</comment>
<sequence length="213" mass="24428">MKFRYAMVCSSNQNRSMEAHFLLKRQGFDVSSYGTGAHVKLPGPSLREPNVYDFGTPYKHMMDDLRRKDPDLYRRNGILPMLRRNSTVKLAPQRWQENAADGSFDVVFTFEEKVFDMVIEDLHNRDHVLLKTVLVINLEVKDNHEEAAVGARLTLDLCQEIEAAESWEESIDEIIAGFEDKHRRKLLYSLLPLQDGKEARRGSGYAGRIVSAV</sequence>
<evidence type="ECO:0000256" key="1">
    <source>
        <dbReference type="ARBA" id="ARBA00004123"/>
    </source>
</evidence>
<evidence type="ECO:0000313" key="10">
    <source>
        <dbReference type="EMBL" id="KAK7380104.1"/>
    </source>
</evidence>
<dbReference type="Pfam" id="PF04722">
    <property type="entry name" value="Ssu72"/>
    <property type="match status" value="1"/>
</dbReference>
<dbReference type="AlphaFoldDB" id="A0AAN9RPJ9"/>
<reference evidence="10 11" key="1">
    <citation type="submission" date="2024-01" db="EMBL/GenBank/DDBJ databases">
        <title>The genomes of 5 underutilized Papilionoideae crops provide insights into root nodulation and disease resistanc.</title>
        <authorList>
            <person name="Jiang F."/>
        </authorList>
    </citation>
    <scope>NUCLEOTIDE SEQUENCE [LARGE SCALE GENOMIC DNA]</scope>
    <source>
        <strain evidence="10">DUOXIRENSHENG_FW03</strain>
        <tissue evidence="10">Leaves</tissue>
    </source>
</reference>
<evidence type="ECO:0000256" key="4">
    <source>
        <dbReference type="ARBA" id="ARBA00022801"/>
    </source>
</evidence>
<proteinExistence type="inferred from homology"/>
<keyword evidence="3 9" id="KW-0507">mRNA processing</keyword>
<evidence type="ECO:0000256" key="6">
    <source>
        <dbReference type="ARBA" id="ARBA00023242"/>
    </source>
</evidence>
<dbReference type="GO" id="GO:0005634">
    <property type="term" value="C:nucleus"/>
    <property type="evidence" value="ECO:0007669"/>
    <property type="project" value="UniProtKB-SubCell"/>
</dbReference>
<evidence type="ECO:0000313" key="11">
    <source>
        <dbReference type="Proteomes" id="UP001386955"/>
    </source>
</evidence>
<dbReference type="PANTHER" id="PTHR20383">
    <property type="entry name" value="RNA POLYMERASE II SUBUNIT A C-TERMINAL DOMAIN PHOSPHATASE"/>
    <property type="match status" value="1"/>
</dbReference>
<comment type="similarity">
    <text evidence="2 9">Belongs to the SSU72 phosphatase family.</text>
</comment>
<dbReference type="Proteomes" id="UP001386955">
    <property type="component" value="Unassembled WGS sequence"/>
</dbReference>
<evidence type="ECO:0000256" key="7">
    <source>
        <dbReference type="ARBA" id="ARBA00047761"/>
    </source>
</evidence>
<dbReference type="GO" id="GO:0031124">
    <property type="term" value="P:mRNA 3'-end processing"/>
    <property type="evidence" value="ECO:0007669"/>
    <property type="project" value="UniProtKB-ARBA"/>
</dbReference>
<dbReference type="EMBL" id="JAYMYS010000009">
    <property type="protein sequence ID" value="KAK7380104.1"/>
    <property type="molecule type" value="Genomic_DNA"/>
</dbReference>
<accession>A0AAN9RPJ9</accession>
<keyword evidence="4 9" id="KW-0378">Hydrolase</keyword>
<comment type="catalytic activity">
    <reaction evidence="7 9">
        <text>O-phospho-L-seryl-[protein] + H2O = L-seryl-[protein] + phosphate</text>
        <dbReference type="Rhea" id="RHEA:20629"/>
        <dbReference type="Rhea" id="RHEA-COMP:9863"/>
        <dbReference type="Rhea" id="RHEA-COMP:11604"/>
        <dbReference type="ChEBI" id="CHEBI:15377"/>
        <dbReference type="ChEBI" id="CHEBI:29999"/>
        <dbReference type="ChEBI" id="CHEBI:43474"/>
        <dbReference type="ChEBI" id="CHEBI:83421"/>
        <dbReference type="EC" id="3.1.3.16"/>
    </reaction>
</comment>
<comment type="function">
    <text evidence="9">Protein phosphatase that catalyzes the dephosphorylation of the C-terminal domain of RNA polymerase II. Plays a role in RNA processing and termination.</text>
</comment>
<organism evidence="10 11">
    <name type="scientific">Psophocarpus tetragonolobus</name>
    <name type="common">Winged bean</name>
    <name type="synonym">Dolichos tetragonolobus</name>
    <dbReference type="NCBI Taxonomy" id="3891"/>
    <lineage>
        <taxon>Eukaryota</taxon>
        <taxon>Viridiplantae</taxon>
        <taxon>Streptophyta</taxon>
        <taxon>Embryophyta</taxon>
        <taxon>Tracheophyta</taxon>
        <taxon>Spermatophyta</taxon>
        <taxon>Magnoliopsida</taxon>
        <taxon>eudicotyledons</taxon>
        <taxon>Gunneridae</taxon>
        <taxon>Pentapetalae</taxon>
        <taxon>rosids</taxon>
        <taxon>fabids</taxon>
        <taxon>Fabales</taxon>
        <taxon>Fabaceae</taxon>
        <taxon>Papilionoideae</taxon>
        <taxon>50 kb inversion clade</taxon>
        <taxon>NPAAA clade</taxon>
        <taxon>indigoferoid/millettioid clade</taxon>
        <taxon>Phaseoleae</taxon>
        <taxon>Psophocarpus</taxon>
    </lineage>
</organism>
<keyword evidence="6 9" id="KW-0539">Nucleus</keyword>
<keyword evidence="11" id="KW-1185">Reference proteome</keyword>
<comment type="catalytic activity">
    <reaction evidence="8 9">
        <text>O-phospho-L-threonyl-[protein] + H2O = L-threonyl-[protein] + phosphate</text>
        <dbReference type="Rhea" id="RHEA:47004"/>
        <dbReference type="Rhea" id="RHEA-COMP:11060"/>
        <dbReference type="Rhea" id="RHEA-COMP:11605"/>
        <dbReference type="ChEBI" id="CHEBI:15377"/>
        <dbReference type="ChEBI" id="CHEBI:30013"/>
        <dbReference type="ChEBI" id="CHEBI:43474"/>
        <dbReference type="ChEBI" id="CHEBI:61977"/>
        <dbReference type="EC" id="3.1.3.16"/>
    </reaction>
</comment>
<evidence type="ECO:0000256" key="8">
    <source>
        <dbReference type="ARBA" id="ARBA00048336"/>
    </source>
</evidence>
<gene>
    <name evidence="10" type="ORF">VNO78_32511</name>
</gene>
<evidence type="ECO:0000256" key="5">
    <source>
        <dbReference type="ARBA" id="ARBA00022912"/>
    </source>
</evidence>
<keyword evidence="5 9" id="KW-0904">Protein phosphatase</keyword>
<evidence type="ECO:0000256" key="9">
    <source>
        <dbReference type="RuleBase" id="RU369031"/>
    </source>
</evidence>
<dbReference type="EC" id="3.1.3.16" evidence="9"/>
<evidence type="ECO:0000256" key="2">
    <source>
        <dbReference type="ARBA" id="ARBA00008978"/>
    </source>
</evidence>
<protein>
    <recommendedName>
        <fullName evidence="9">RNA polymerase II subunit A C-terminal domain phosphatase SSU72</fullName>
        <shortName evidence="9">CTD phosphatase SSU72</shortName>
        <ecNumber evidence="9">3.1.3.16</ecNumber>
    </recommendedName>
</protein>
<dbReference type="Gene3D" id="3.40.50.2300">
    <property type="match status" value="2"/>
</dbReference>
<dbReference type="GO" id="GO:0008420">
    <property type="term" value="F:RNA polymerase II CTD heptapeptide repeat phosphatase activity"/>
    <property type="evidence" value="ECO:0007669"/>
    <property type="project" value="UniProtKB-ARBA"/>
</dbReference>
<comment type="caution">
    <text evidence="10">The sequence shown here is derived from an EMBL/GenBank/DDBJ whole genome shotgun (WGS) entry which is preliminary data.</text>
</comment>
<name>A0AAN9RPJ9_PSOTE</name>
<dbReference type="FunFam" id="3.40.50.2300:FF:000182">
    <property type="entry name" value="RNA polymerase II subunit A"/>
    <property type="match status" value="1"/>
</dbReference>
<dbReference type="InterPro" id="IPR006811">
    <property type="entry name" value="RNA_pol_II_suA"/>
</dbReference>
<evidence type="ECO:0000256" key="3">
    <source>
        <dbReference type="ARBA" id="ARBA00022664"/>
    </source>
</evidence>